<evidence type="ECO:0000313" key="3">
    <source>
        <dbReference type="Proteomes" id="UP001595843"/>
    </source>
</evidence>
<dbReference type="EMBL" id="JBHSAP010000007">
    <property type="protein sequence ID" value="MFC4076154.1"/>
    <property type="molecule type" value="Genomic_DNA"/>
</dbReference>
<reference evidence="3" key="1">
    <citation type="journal article" date="2019" name="Int. J. Syst. Evol. Microbiol.">
        <title>The Global Catalogue of Microorganisms (GCM) 10K type strain sequencing project: providing services to taxonomists for standard genome sequencing and annotation.</title>
        <authorList>
            <consortium name="The Broad Institute Genomics Platform"/>
            <consortium name="The Broad Institute Genome Sequencing Center for Infectious Disease"/>
            <person name="Wu L."/>
            <person name="Ma J."/>
        </authorList>
    </citation>
    <scope>NUCLEOTIDE SEQUENCE [LARGE SCALE GENOMIC DNA]</scope>
    <source>
        <strain evidence="3">IBRC-M 10813</strain>
    </source>
</reference>
<dbReference type="Proteomes" id="UP001595843">
    <property type="component" value="Unassembled WGS sequence"/>
</dbReference>
<accession>A0ABV8JJM9</accession>
<feature type="compositionally biased region" description="Basic and acidic residues" evidence="1">
    <location>
        <begin position="59"/>
        <end position="76"/>
    </location>
</feature>
<comment type="caution">
    <text evidence="2">The sequence shown here is derived from an EMBL/GenBank/DDBJ whole genome shotgun (WGS) entry which is preliminary data.</text>
</comment>
<evidence type="ECO:0000313" key="2">
    <source>
        <dbReference type="EMBL" id="MFC4076154.1"/>
    </source>
</evidence>
<feature type="region of interest" description="Disordered" evidence="1">
    <location>
        <begin position="55"/>
        <end position="76"/>
    </location>
</feature>
<proteinExistence type="predicted"/>
<dbReference type="RefSeq" id="WP_380702743.1">
    <property type="nucleotide sequence ID" value="NZ_JBHSAP010000007.1"/>
</dbReference>
<evidence type="ECO:0000256" key="1">
    <source>
        <dbReference type="SAM" id="MobiDB-lite"/>
    </source>
</evidence>
<gene>
    <name evidence="2" type="ORF">ACFOUO_04950</name>
</gene>
<organism evidence="2 3">
    <name type="scientific">Salinithrix halophila</name>
    <dbReference type="NCBI Taxonomy" id="1485204"/>
    <lineage>
        <taxon>Bacteria</taxon>
        <taxon>Bacillati</taxon>
        <taxon>Bacillota</taxon>
        <taxon>Bacilli</taxon>
        <taxon>Bacillales</taxon>
        <taxon>Thermoactinomycetaceae</taxon>
        <taxon>Salinithrix</taxon>
    </lineage>
</organism>
<keyword evidence="3" id="KW-1185">Reference proteome</keyword>
<sequence length="76" mass="8775">MSIPRKIDKQIANELRSLLSKLNIKKSKVTIDLENDTIEVVDDYSIDDILESAGALTPERAEEMQQELKKSREEWD</sequence>
<protein>
    <submittedName>
        <fullName evidence="2">Uncharacterized protein</fullName>
    </submittedName>
</protein>
<name>A0ABV8JJM9_9BACL</name>